<dbReference type="EMBL" id="OZ020101">
    <property type="protein sequence ID" value="CAK9274258.1"/>
    <property type="molecule type" value="Genomic_DNA"/>
</dbReference>
<gene>
    <name evidence="2" type="ORF">CSSPJE1EN1_LOCUS19736</name>
</gene>
<reference evidence="2" key="1">
    <citation type="submission" date="2024-02" db="EMBL/GenBank/DDBJ databases">
        <authorList>
            <consortium name="ELIXIR-Norway"/>
            <consortium name="Elixir Norway"/>
        </authorList>
    </citation>
    <scope>NUCLEOTIDE SEQUENCE</scope>
</reference>
<evidence type="ECO:0000313" key="3">
    <source>
        <dbReference type="Proteomes" id="UP001497444"/>
    </source>
</evidence>
<organism evidence="2 3">
    <name type="scientific">Sphagnum jensenii</name>
    <dbReference type="NCBI Taxonomy" id="128206"/>
    <lineage>
        <taxon>Eukaryota</taxon>
        <taxon>Viridiplantae</taxon>
        <taxon>Streptophyta</taxon>
        <taxon>Embryophyta</taxon>
        <taxon>Bryophyta</taxon>
        <taxon>Sphagnophytina</taxon>
        <taxon>Sphagnopsida</taxon>
        <taxon>Sphagnales</taxon>
        <taxon>Sphagnaceae</taxon>
        <taxon>Sphagnum</taxon>
    </lineage>
</organism>
<evidence type="ECO:0000256" key="1">
    <source>
        <dbReference type="SAM" id="Coils"/>
    </source>
</evidence>
<sequence length="172" mass="19875">MELRRDGMTTVNMVRQNLEKMRERAEALRKKTPPDELFKEMKQEFQASRESINEDFNRLEAECERTKPDPNNYDLQTPQGLQKLEEDEALWIEATGAVLTATRTCTDFIKDLVDQAVRMLSDIFTAMVHGETTYADKKVEEFMVWWADKFVKKANTAPQEVQDGFATASDEA</sequence>
<dbReference type="Proteomes" id="UP001497444">
    <property type="component" value="Chromosome 6"/>
</dbReference>
<keyword evidence="3" id="KW-1185">Reference proteome</keyword>
<proteinExistence type="predicted"/>
<feature type="coiled-coil region" evidence="1">
    <location>
        <begin position="11"/>
        <end position="62"/>
    </location>
</feature>
<evidence type="ECO:0000313" key="2">
    <source>
        <dbReference type="EMBL" id="CAK9274258.1"/>
    </source>
</evidence>
<name>A0ABP0X8U5_9BRYO</name>
<keyword evidence="1" id="KW-0175">Coiled coil</keyword>
<accession>A0ABP0X8U5</accession>
<protein>
    <submittedName>
        <fullName evidence="2">Uncharacterized protein</fullName>
    </submittedName>
</protein>